<organism evidence="3 4">
    <name type="scientific">Marine Group I thaumarchaeote SCGC AAA799-N04</name>
    <dbReference type="NCBI Taxonomy" id="1502293"/>
    <lineage>
        <taxon>Archaea</taxon>
        <taxon>Nitrososphaerota</taxon>
        <taxon>Marine Group I</taxon>
    </lineage>
</organism>
<comment type="caution">
    <text evidence="3">The sequence shown here is derived from an EMBL/GenBank/DDBJ whole genome shotgun (WGS) entry which is preliminary data.</text>
</comment>
<keyword evidence="4" id="KW-1185">Reference proteome</keyword>
<dbReference type="InterPro" id="IPR001789">
    <property type="entry name" value="Sig_transdc_resp-reg_receiver"/>
</dbReference>
<dbReference type="PANTHER" id="PTHR44591">
    <property type="entry name" value="STRESS RESPONSE REGULATOR PROTEIN 1"/>
    <property type="match status" value="1"/>
</dbReference>
<dbReference type="InterPro" id="IPR050595">
    <property type="entry name" value="Bact_response_regulator"/>
</dbReference>
<keyword evidence="1" id="KW-0597">Phosphoprotein</keyword>
<dbReference type="PROSITE" id="PS50110">
    <property type="entry name" value="RESPONSE_REGULATORY"/>
    <property type="match status" value="1"/>
</dbReference>
<dbReference type="EMBL" id="JOKN01000006">
    <property type="protein sequence ID" value="KEQ57003.1"/>
    <property type="molecule type" value="Genomic_DNA"/>
</dbReference>
<proteinExistence type="predicted"/>
<reference evidence="3 4" key="1">
    <citation type="submission" date="2014-06" db="EMBL/GenBank/DDBJ databases">
        <authorList>
            <person name="Ngugi D.K."/>
            <person name="Blom J."/>
            <person name="Alam I."/>
            <person name="Rashid M."/>
            <person name="Ba Alawi W."/>
            <person name="Zhang G."/>
            <person name="Hikmawan T."/>
            <person name="Guan Y."/>
            <person name="Antunes A."/>
            <person name="Siam R."/>
            <person name="ElDorry H."/>
            <person name="Bajic V."/>
            <person name="Stingl U."/>
        </authorList>
    </citation>
    <scope>NUCLEOTIDE SEQUENCE [LARGE SCALE GENOMIC DNA]</scope>
    <source>
        <strain evidence="3">SCGC AAA799-N04</strain>
    </source>
</reference>
<feature type="domain" description="Response regulatory" evidence="2">
    <location>
        <begin position="4"/>
        <end position="115"/>
    </location>
</feature>
<dbReference type="EC" id="3.1.1.61" evidence="3"/>
<dbReference type="Pfam" id="PF00072">
    <property type="entry name" value="Response_reg"/>
    <property type="match status" value="1"/>
</dbReference>
<dbReference type="AlphaFoldDB" id="A0A081RP80"/>
<accession>A0A081RP80</accession>
<name>A0A081RP80_9ARCH</name>
<dbReference type="Proteomes" id="UP000028059">
    <property type="component" value="Unassembled WGS sequence"/>
</dbReference>
<keyword evidence="3" id="KW-0378">Hydrolase</keyword>
<protein>
    <submittedName>
        <fullName evidence="3">Chemotaxis response regulator protein-glutamate methylesterase 1</fullName>
        <ecNumber evidence="3">3.1.1.61</ecNumber>
    </submittedName>
</protein>
<dbReference type="Gene3D" id="3.40.50.2300">
    <property type="match status" value="1"/>
</dbReference>
<sequence>MEKTVIIVDDNRKIIEAVSDLLVKHSFKVLGTGINGQEAVNLYKSLNPDYVVMDIEMPKYDGLYGIDEILKVDFDAKIIVMSTDEKYEQQTIGKAARFLVKPNQIISLPKILNSI</sequence>
<evidence type="ECO:0000256" key="1">
    <source>
        <dbReference type="ARBA" id="ARBA00022553"/>
    </source>
</evidence>
<evidence type="ECO:0000313" key="4">
    <source>
        <dbReference type="Proteomes" id="UP000028059"/>
    </source>
</evidence>
<dbReference type="GO" id="GO:0000160">
    <property type="term" value="P:phosphorelay signal transduction system"/>
    <property type="evidence" value="ECO:0007669"/>
    <property type="project" value="InterPro"/>
</dbReference>
<dbReference type="PANTHER" id="PTHR44591:SF3">
    <property type="entry name" value="RESPONSE REGULATORY DOMAIN-CONTAINING PROTEIN"/>
    <property type="match status" value="1"/>
</dbReference>
<dbReference type="GO" id="GO:0008984">
    <property type="term" value="F:protein-glutamate methylesterase activity"/>
    <property type="evidence" value="ECO:0007669"/>
    <property type="project" value="UniProtKB-EC"/>
</dbReference>
<evidence type="ECO:0000259" key="2">
    <source>
        <dbReference type="PROSITE" id="PS50110"/>
    </source>
</evidence>
<dbReference type="SMART" id="SM00448">
    <property type="entry name" value="REC"/>
    <property type="match status" value="1"/>
</dbReference>
<evidence type="ECO:0000313" key="3">
    <source>
        <dbReference type="EMBL" id="KEQ57003.1"/>
    </source>
</evidence>
<dbReference type="InterPro" id="IPR011006">
    <property type="entry name" value="CheY-like_superfamily"/>
</dbReference>
<dbReference type="SUPFAM" id="SSF52172">
    <property type="entry name" value="CheY-like"/>
    <property type="match status" value="1"/>
</dbReference>
<gene>
    <name evidence="3" type="primary">cheB1</name>
    <name evidence="3" type="ORF">AAA799N04_00516</name>
</gene>